<evidence type="ECO:0000313" key="2">
    <source>
        <dbReference type="Proteomes" id="UP000266861"/>
    </source>
</evidence>
<dbReference type="EMBL" id="PQFF01000043">
    <property type="protein sequence ID" value="RHZ86717.1"/>
    <property type="molecule type" value="Genomic_DNA"/>
</dbReference>
<organism evidence="1 2">
    <name type="scientific">Diversispora epigaea</name>
    <dbReference type="NCBI Taxonomy" id="1348612"/>
    <lineage>
        <taxon>Eukaryota</taxon>
        <taxon>Fungi</taxon>
        <taxon>Fungi incertae sedis</taxon>
        <taxon>Mucoromycota</taxon>
        <taxon>Glomeromycotina</taxon>
        <taxon>Glomeromycetes</taxon>
        <taxon>Diversisporales</taxon>
        <taxon>Diversisporaceae</taxon>
        <taxon>Diversispora</taxon>
    </lineage>
</organism>
<evidence type="ECO:0000313" key="1">
    <source>
        <dbReference type="EMBL" id="RHZ86717.1"/>
    </source>
</evidence>
<protein>
    <submittedName>
        <fullName evidence="1">Uncharacterized protein</fullName>
    </submittedName>
</protein>
<name>A0A397JGK3_9GLOM</name>
<proteinExistence type="predicted"/>
<dbReference type="Proteomes" id="UP000266861">
    <property type="component" value="Unassembled WGS sequence"/>
</dbReference>
<sequence>MKIYWNWKPIGRIGIGSPIKLLNDLISWKNKFTTLEFKDIQLTVKIIKFL</sequence>
<gene>
    <name evidence="1" type="ORF">Glove_46g99</name>
</gene>
<reference evidence="1 2" key="1">
    <citation type="submission" date="2018-08" db="EMBL/GenBank/DDBJ databases">
        <title>Genome and evolution of the arbuscular mycorrhizal fungus Diversispora epigaea (formerly Glomus versiforme) and its bacterial endosymbionts.</title>
        <authorList>
            <person name="Sun X."/>
            <person name="Fei Z."/>
            <person name="Harrison M."/>
        </authorList>
    </citation>
    <scope>NUCLEOTIDE SEQUENCE [LARGE SCALE GENOMIC DNA]</scope>
    <source>
        <strain evidence="1 2">IT104</strain>
    </source>
</reference>
<accession>A0A397JGK3</accession>
<keyword evidence="2" id="KW-1185">Reference proteome</keyword>
<dbReference type="AlphaFoldDB" id="A0A397JGK3"/>
<comment type="caution">
    <text evidence="1">The sequence shown here is derived from an EMBL/GenBank/DDBJ whole genome shotgun (WGS) entry which is preliminary data.</text>
</comment>